<evidence type="ECO:0000313" key="1">
    <source>
        <dbReference type="EMBL" id="SDK31541.1"/>
    </source>
</evidence>
<organism evidence="1 2">
    <name type="scientific">Paenibacillus typhae</name>
    <dbReference type="NCBI Taxonomy" id="1174501"/>
    <lineage>
        <taxon>Bacteria</taxon>
        <taxon>Bacillati</taxon>
        <taxon>Bacillota</taxon>
        <taxon>Bacilli</taxon>
        <taxon>Bacillales</taxon>
        <taxon>Paenibacillaceae</taxon>
        <taxon>Paenibacillus</taxon>
    </lineage>
</organism>
<reference evidence="2" key="1">
    <citation type="submission" date="2016-10" db="EMBL/GenBank/DDBJ databases">
        <authorList>
            <person name="Varghese N."/>
            <person name="Submissions S."/>
        </authorList>
    </citation>
    <scope>NUCLEOTIDE SEQUENCE [LARGE SCALE GENOMIC DNA]</scope>
    <source>
        <strain evidence="2">CGMCC 1.11012</strain>
    </source>
</reference>
<accession>A0A1G9AW70</accession>
<evidence type="ECO:0000313" key="2">
    <source>
        <dbReference type="Proteomes" id="UP000199050"/>
    </source>
</evidence>
<proteinExistence type="predicted"/>
<keyword evidence="2" id="KW-1185">Reference proteome</keyword>
<dbReference type="AlphaFoldDB" id="A0A1G9AW70"/>
<sequence length="42" mass="5042">MRRIKDGAGCTLFEVNLVVGEEICYRCYRWELQQKEICRGKF</sequence>
<dbReference type="EMBL" id="FNDX01000038">
    <property type="protein sequence ID" value="SDK31541.1"/>
    <property type="molecule type" value="Genomic_DNA"/>
</dbReference>
<dbReference type="Proteomes" id="UP000199050">
    <property type="component" value="Unassembled WGS sequence"/>
</dbReference>
<gene>
    <name evidence="1" type="ORF">SAMN05216192_1387</name>
</gene>
<name>A0A1G9AW70_9BACL</name>
<protein>
    <submittedName>
        <fullName evidence="1">Uncharacterized protein</fullName>
    </submittedName>
</protein>